<dbReference type="EMBL" id="JAACJM010000004">
    <property type="protein sequence ID" value="KAF5373156.1"/>
    <property type="molecule type" value="Genomic_DNA"/>
</dbReference>
<gene>
    <name evidence="1" type="ORF">D9758_001585</name>
</gene>
<dbReference type="OrthoDB" id="3266451at2759"/>
<organism evidence="1 2">
    <name type="scientific">Tetrapyrgos nigripes</name>
    <dbReference type="NCBI Taxonomy" id="182062"/>
    <lineage>
        <taxon>Eukaryota</taxon>
        <taxon>Fungi</taxon>
        <taxon>Dikarya</taxon>
        <taxon>Basidiomycota</taxon>
        <taxon>Agaricomycotina</taxon>
        <taxon>Agaricomycetes</taxon>
        <taxon>Agaricomycetidae</taxon>
        <taxon>Agaricales</taxon>
        <taxon>Marasmiineae</taxon>
        <taxon>Marasmiaceae</taxon>
        <taxon>Tetrapyrgos</taxon>
    </lineage>
</organism>
<evidence type="ECO:0000313" key="2">
    <source>
        <dbReference type="Proteomes" id="UP000559256"/>
    </source>
</evidence>
<dbReference type="AlphaFoldDB" id="A0A8H5GXK5"/>
<sequence length="297" mass="33811">MDRIIFQLHIFPWAQIRDLELRGLSTVTDPSIYRILEHCPNLSSLTYDCADWDPSVDEYELVPNEIKQTSYLRHLTIDLWRSFYEPPNDTLISLLLSSLTLPAVESIIIRSQSRQSFDVFPGDWSSKETQSFFQRSKCALTRLSLEDISLSDEDTLALFELLPSLVDLTIHEPYQFENLDNSPIITSNVIQRLTSVDCGSSSSDSPTLFPKLERINFTVLGDTVGGTFDDRGFADMIRSRWLPDQVVIFNIAEVICLHYLKLCIVGRPLSVEAELDLMLLQQDGLCVILLEGDLETE</sequence>
<protein>
    <submittedName>
        <fullName evidence="1">Uncharacterized protein</fullName>
    </submittedName>
</protein>
<keyword evidence="2" id="KW-1185">Reference proteome</keyword>
<name>A0A8H5GXK5_9AGAR</name>
<reference evidence="1 2" key="1">
    <citation type="journal article" date="2020" name="ISME J.">
        <title>Uncovering the hidden diversity of litter-decomposition mechanisms in mushroom-forming fungi.</title>
        <authorList>
            <person name="Floudas D."/>
            <person name="Bentzer J."/>
            <person name="Ahren D."/>
            <person name="Johansson T."/>
            <person name="Persson P."/>
            <person name="Tunlid A."/>
        </authorList>
    </citation>
    <scope>NUCLEOTIDE SEQUENCE [LARGE SCALE GENOMIC DNA]</scope>
    <source>
        <strain evidence="1 2">CBS 291.85</strain>
    </source>
</reference>
<dbReference type="SUPFAM" id="SSF52047">
    <property type="entry name" value="RNI-like"/>
    <property type="match status" value="1"/>
</dbReference>
<proteinExistence type="predicted"/>
<dbReference type="Proteomes" id="UP000559256">
    <property type="component" value="Unassembled WGS sequence"/>
</dbReference>
<dbReference type="Gene3D" id="3.80.10.10">
    <property type="entry name" value="Ribonuclease Inhibitor"/>
    <property type="match status" value="1"/>
</dbReference>
<dbReference type="InterPro" id="IPR032675">
    <property type="entry name" value="LRR_dom_sf"/>
</dbReference>
<accession>A0A8H5GXK5</accession>
<comment type="caution">
    <text evidence="1">The sequence shown here is derived from an EMBL/GenBank/DDBJ whole genome shotgun (WGS) entry which is preliminary data.</text>
</comment>
<evidence type="ECO:0000313" key="1">
    <source>
        <dbReference type="EMBL" id="KAF5373156.1"/>
    </source>
</evidence>